<sequence>MLAAEIHELIVTNWRDKSRVFNRERLSGMGWRTA</sequence>
<protein>
    <submittedName>
        <fullName evidence="1">Uncharacterized protein</fullName>
    </submittedName>
</protein>
<dbReference type="Proteomes" id="UP000383971">
    <property type="component" value="Unassembled WGS sequence"/>
</dbReference>
<accession>A0A5E4VMN3</accession>
<evidence type="ECO:0000313" key="1">
    <source>
        <dbReference type="EMBL" id="VVE12290.1"/>
    </source>
</evidence>
<organism evidence="1 2">
    <name type="scientific">Pandoraea communis</name>
    <dbReference type="NCBI Taxonomy" id="2508297"/>
    <lineage>
        <taxon>Bacteria</taxon>
        <taxon>Pseudomonadati</taxon>
        <taxon>Pseudomonadota</taxon>
        <taxon>Betaproteobacteria</taxon>
        <taxon>Burkholderiales</taxon>
        <taxon>Burkholderiaceae</taxon>
        <taxon>Pandoraea</taxon>
    </lineage>
</organism>
<name>A0A5E4VMN3_9BURK</name>
<proteinExistence type="predicted"/>
<gene>
    <name evidence="1" type="ORF">PCO31111_02724</name>
</gene>
<dbReference type="AlphaFoldDB" id="A0A5E4VMN3"/>
<dbReference type="EMBL" id="CABPSE010000008">
    <property type="protein sequence ID" value="VVE12290.1"/>
    <property type="molecule type" value="Genomic_DNA"/>
</dbReference>
<keyword evidence="2" id="KW-1185">Reference proteome</keyword>
<evidence type="ECO:0000313" key="2">
    <source>
        <dbReference type="Proteomes" id="UP000383971"/>
    </source>
</evidence>
<reference evidence="1 2" key="1">
    <citation type="submission" date="2019-08" db="EMBL/GenBank/DDBJ databases">
        <authorList>
            <person name="Peeters C."/>
        </authorList>
    </citation>
    <scope>NUCLEOTIDE SEQUENCE [LARGE SCALE GENOMIC DNA]</scope>
    <source>
        <strain evidence="1 2">LMG 31111</strain>
    </source>
</reference>